<evidence type="ECO:0000259" key="10">
    <source>
        <dbReference type="PROSITE" id="PS50263"/>
    </source>
</evidence>
<dbReference type="InterPro" id="IPR036526">
    <property type="entry name" value="C-N_Hydrolase_sf"/>
</dbReference>
<feature type="transmembrane region" description="Helical" evidence="9">
    <location>
        <begin position="132"/>
        <end position="157"/>
    </location>
</feature>
<feature type="transmembrane region" description="Helical" evidence="9">
    <location>
        <begin position="95"/>
        <end position="120"/>
    </location>
</feature>
<feature type="transmembrane region" description="Helical" evidence="9">
    <location>
        <begin position="203"/>
        <end position="221"/>
    </location>
</feature>
<keyword evidence="12" id="KW-1185">Reference proteome</keyword>
<organism evidence="11 12">
    <name type="scientific">Paracoccus isoporae</name>
    <dbReference type="NCBI Taxonomy" id="591205"/>
    <lineage>
        <taxon>Bacteria</taxon>
        <taxon>Pseudomonadati</taxon>
        <taxon>Pseudomonadota</taxon>
        <taxon>Alphaproteobacteria</taxon>
        <taxon>Rhodobacterales</taxon>
        <taxon>Paracoccaceae</taxon>
        <taxon>Paracoccus</taxon>
    </lineage>
</organism>
<sequence>MTPHPTPRSAGSRRRALISLAADLALGLAVASGQAPWGLWPLSLVALSLILLRGAHQPTARQGFRQFLAAGAGYFALSLSWIVEPFLVQPEIYGWMAPFAILLMALGGALFWALPCWAALRIGPPEPAVRAAMLAAALLLSDWLRGWIFTGFPWALLGHVWIETPVAQAASVVGAIGLSAISLCAAALPALLAANRPAGWRGLLPGAAAALLLIAAVWAVGSLRLSSPAAQDVAGTGKLLRLVQPNAEQALKWDPDWNQVFWDRLLTESAASPGAPRPDAVIWPETAVSFLLNHAGDALPVLSDVAGAPVLMGIQRAEQTRYYNSLVEIAPGGGIRSIYDKFHLVPFGEYMPWGEALSRFGIGAFAAQQGFGYVPGQGPDVLSPQSLPPVQPLICYEAIFPQHLRTVEGAEWLLQITNDAWFGTVSGPYQHLAQAQLRAIESGLPLMRAANTGITAAIDPYGRITDSLPLGAVGHIDAELPAPLPRTVWMRVGPLPVLFAALIVLGFGALRRVRRV</sequence>
<feature type="transmembrane region" description="Helical" evidence="9">
    <location>
        <begin position="67"/>
        <end position="83"/>
    </location>
</feature>
<evidence type="ECO:0000256" key="6">
    <source>
        <dbReference type="ARBA" id="ARBA00022989"/>
    </source>
</evidence>
<comment type="subcellular location">
    <subcellularLocation>
        <location evidence="1 9">Cell membrane</location>
        <topology evidence="1 9">Multi-pass membrane protein</topology>
    </subcellularLocation>
</comment>
<feature type="transmembrane region" description="Helical" evidence="9">
    <location>
        <begin position="37"/>
        <end position="55"/>
    </location>
</feature>
<dbReference type="SUPFAM" id="SSF56317">
    <property type="entry name" value="Carbon-nitrogen hydrolase"/>
    <property type="match status" value="1"/>
</dbReference>
<evidence type="ECO:0000256" key="3">
    <source>
        <dbReference type="ARBA" id="ARBA00022475"/>
    </source>
</evidence>
<name>A0A1G7ERM1_9RHOB</name>
<dbReference type="InterPro" id="IPR003010">
    <property type="entry name" value="C-N_Hydrolase"/>
</dbReference>
<dbReference type="EMBL" id="FNAH01000009">
    <property type="protein sequence ID" value="SDE66055.1"/>
    <property type="molecule type" value="Genomic_DNA"/>
</dbReference>
<evidence type="ECO:0000313" key="11">
    <source>
        <dbReference type="EMBL" id="SDE66055.1"/>
    </source>
</evidence>
<dbReference type="NCBIfam" id="TIGR00546">
    <property type="entry name" value="lnt"/>
    <property type="match status" value="1"/>
</dbReference>
<dbReference type="Gene3D" id="3.60.110.10">
    <property type="entry name" value="Carbon-nitrogen hydrolase"/>
    <property type="match status" value="1"/>
</dbReference>
<evidence type="ECO:0000256" key="4">
    <source>
        <dbReference type="ARBA" id="ARBA00022679"/>
    </source>
</evidence>
<feature type="domain" description="CN hydrolase" evidence="10">
    <location>
        <begin position="243"/>
        <end position="482"/>
    </location>
</feature>
<keyword evidence="4 9" id="KW-0808">Transferase</keyword>
<dbReference type="HAMAP" id="MF_01148">
    <property type="entry name" value="Lnt"/>
    <property type="match status" value="1"/>
</dbReference>
<keyword evidence="8 9" id="KW-0012">Acyltransferase</keyword>
<proteinExistence type="inferred from homology"/>
<evidence type="ECO:0000256" key="9">
    <source>
        <dbReference type="HAMAP-Rule" id="MF_01148"/>
    </source>
</evidence>
<dbReference type="InterPro" id="IPR045378">
    <property type="entry name" value="LNT_N"/>
</dbReference>
<dbReference type="InterPro" id="IPR004563">
    <property type="entry name" value="Apolipo_AcylTrfase"/>
</dbReference>
<dbReference type="Proteomes" id="UP000199344">
    <property type="component" value="Unassembled WGS sequence"/>
</dbReference>
<keyword evidence="3 9" id="KW-1003">Cell membrane</keyword>
<comment type="function">
    <text evidence="9">Catalyzes the phospholipid dependent N-acylation of the N-terminal cysteine of apolipoprotein, the last step in lipoprotein maturation.</text>
</comment>
<comment type="pathway">
    <text evidence="9">Protein modification; lipoprotein biosynthesis (N-acyl transfer).</text>
</comment>
<dbReference type="RefSeq" id="WP_090524649.1">
    <property type="nucleotide sequence ID" value="NZ_FNAH01000009.1"/>
</dbReference>
<feature type="transmembrane region" description="Helical" evidence="9">
    <location>
        <begin position="169"/>
        <end position="191"/>
    </location>
</feature>
<evidence type="ECO:0000256" key="7">
    <source>
        <dbReference type="ARBA" id="ARBA00023136"/>
    </source>
</evidence>
<feature type="transmembrane region" description="Helical" evidence="9">
    <location>
        <begin position="488"/>
        <end position="510"/>
    </location>
</feature>
<dbReference type="GO" id="GO:0016410">
    <property type="term" value="F:N-acyltransferase activity"/>
    <property type="evidence" value="ECO:0007669"/>
    <property type="project" value="UniProtKB-UniRule"/>
</dbReference>
<evidence type="ECO:0000313" key="12">
    <source>
        <dbReference type="Proteomes" id="UP000199344"/>
    </source>
</evidence>
<dbReference type="Pfam" id="PF00795">
    <property type="entry name" value="CN_hydrolase"/>
    <property type="match status" value="1"/>
</dbReference>
<protein>
    <recommendedName>
        <fullName evidence="9">Apolipoprotein N-acyltransferase</fullName>
        <shortName evidence="9">ALP N-acyltransferase</shortName>
        <ecNumber evidence="9">2.3.1.269</ecNumber>
    </recommendedName>
</protein>
<reference evidence="11 12" key="1">
    <citation type="submission" date="2016-10" db="EMBL/GenBank/DDBJ databases">
        <authorList>
            <person name="de Groot N.N."/>
        </authorList>
    </citation>
    <scope>NUCLEOTIDE SEQUENCE [LARGE SCALE GENOMIC DNA]</scope>
    <source>
        <strain evidence="11 12">DSM 22220</strain>
    </source>
</reference>
<keyword evidence="7 9" id="KW-0472">Membrane</keyword>
<evidence type="ECO:0000256" key="1">
    <source>
        <dbReference type="ARBA" id="ARBA00004651"/>
    </source>
</evidence>
<comment type="catalytic activity">
    <reaction evidence="9">
        <text>N-terminal S-1,2-diacyl-sn-glyceryl-L-cysteinyl-[lipoprotein] + a glycerophospholipid = N-acyl-S-1,2-diacyl-sn-glyceryl-L-cysteinyl-[lipoprotein] + a 2-acyl-sn-glycero-3-phospholipid + H(+)</text>
        <dbReference type="Rhea" id="RHEA:48228"/>
        <dbReference type="Rhea" id="RHEA-COMP:14681"/>
        <dbReference type="Rhea" id="RHEA-COMP:14684"/>
        <dbReference type="ChEBI" id="CHEBI:15378"/>
        <dbReference type="ChEBI" id="CHEBI:136912"/>
        <dbReference type="ChEBI" id="CHEBI:140656"/>
        <dbReference type="ChEBI" id="CHEBI:140657"/>
        <dbReference type="ChEBI" id="CHEBI:140660"/>
        <dbReference type="EC" id="2.3.1.269"/>
    </reaction>
</comment>
<evidence type="ECO:0000256" key="8">
    <source>
        <dbReference type="ARBA" id="ARBA00023315"/>
    </source>
</evidence>
<comment type="similarity">
    <text evidence="2 9">Belongs to the CN hydrolase family. Apolipoprotein N-acyltransferase subfamily.</text>
</comment>
<accession>A0A1G7ERM1</accession>
<dbReference type="PANTHER" id="PTHR38686:SF1">
    <property type="entry name" value="APOLIPOPROTEIN N-ACYLTRANSFERASE"/>
    <property type="match status" value="1"/>
</dbReference>
<dbReference type="Pfam" id="PF20154">
    <property type="entry name" value="LNT_N"/>
    <property type="match status" value="1"/>
</dbReference>
<gene>
    <name evidence="9" type="primary">lnt</name>
    <name evidence="11" type="ORF">SAMN05421538_10952</name>
</gene>
<dbReference type="GO" id="GO:0042158">
    <property type="term" value="P:lipoprotein biosynthetic process"/>
    <property type="evidence" value="ECO:0007669"/>
    <property type="project" value="UniProtKB-UniRule"/>
</dbReference>
<dbReference type="PROSITE" id="PS50263">
    <property type="entry name" value="CN_HYDROLASE"/>
    <property type="match status" value="1"/>
</dbReference>
<dbReference type="PANTHER" id="PTHR38686">
    <property type="entry name" value="APOLIPOPROTEIN N-ACYLTRANSFERASE"/>
    <property type="match status" value="1"/>
</dbReference>
<keyword evidence="5 9" id="KW-0812">Transmembrane</keyword>
<keyword evidence="11" id="KW-0449">Lipoprotein</keyword>
<keyword evidence="6 9" id="KW-1133">Transmembrane helix</keyword>
<dbReference type="AlphaFoldDB" id="A0A1G7ERM1"/>
<dbReference type="OrthoDB" id="9804277at2"/>
<dbReference type="UniPathway" id="UPA00666"/>
<dbReference type="GO" id="GO:0005886">
    <property type="term" value="C:plasma membrane"/>
    <property type="evidence" value="ECO:0007669"/>
    <property type="project" value="UniProtKB-SubCell"/>
</dbReference>
<dbReference type="CDD" id="cd07571">
    <property type="entry name" value="ALP_N-acyl_transferase"/>
    <property type="match status" value="1"/>
</dbReference>
<evidence type="ECO:0000256" key="5">
    <source>
        <dbReference type="ARBA" id="ARBA00022692"/>
    </source>
</evidence>
<dbReference type="EC" id="2.3.1.269" evidence="9"/>
<evidence type="ECO:0000256" key="2">
    <source>
        <dbReference type="ARBA" id="ARBA00010065"/>
    </source>
</evidence>
<dbReference type="STRING" id="591205.SAMN05421538_10952"/>